<evidence type="ECO:0000313" key="2">
    <source>
        <dbReference type="EMBL" id="MED6153529.1"/>
    </source>
</evidence>
<sequence>MARTKQNGKRTRVDPDAPPAPPRLSQMPMESWFEEDDQRTAYQERLSRMEILVPKYLAADVLPEAEFQEFWRLIDVQGLRQFISMRERYYPRFVAAAYTTISIFDTLRADGTGNFQFRFKLGGREYILTLQHLTNIWGLQNEGATFKSGNNPHGMWNEFDKLEAARFLNLGPAVSGKYPISRMSTTHRLLLYMVSYVLLPHKRNHGTATEEDLPIIWAMAQGKQINWPYLIAHKMVKYSRGAATANLGHAHLWTRILESLDFDLTRERVIEPNKVNAIVRKNINQMRRNLLGPADEGGDDEDEAMEDVPPTFEAGTSSHVPTEAEAPPQLQPGYAEFIQRGFNNMRTLMSEGFTSLSDRMDRLDIRMTNQSIEIQDLRGEFRSFRDSFQRFGHQEQQDPAPGQG</sequence>
<comment type="caution">
    <text evidence="2">The sequence shown here is derived from an EMBL/GenBank/DDBJ whole genome shotgun (WGS) entry which is preliminary data.</text>
</comment>
<feature type="compositionally biased region" description="Acidic residues" evidence="1">
    <location>
        <begin position="296"/>
        <end position="306"/>
    </location>
</feature>
<gene>
    <name evidence="2" type="ORF">PIB30_102879</name>
</gene>
<accession>A0ABU6TY99</accession>
<organism evidence="2 3">
    <name type="scientific">Stylosanthes scabra</name>
    <dbReference type="NCBI Taxonomy" id="79078"/>
    <lineage>
        <taxon>Eukaryota</taxon>
        <taxon>Viridiplantae</taxon>
        <taxon>Streptophyta</taxon>
        <taxon>Embryophyta</taxon>
        <taxon>Tracheophyta</taxon>
        <taxon>Spermatophyta</taxon>
        <taxon>Magnoliopsida</taxon>
        <taxon>eudicotyledons</taxon>
        <taxon>Gunneridae</taxon>
        <taxon>Pentapetalae</taxon>
        <taxon>rosids</taxon>
        <taxon>fabids</taxon>
        <taxon>Fabales</taxon>
        <taxon>Fabaceae</taxon>
        <taxon>Papilionoideae</taxon>
        <taxon>50 kb inversion clade</taxon>
        <taxon>dalbergioids sensu lato</taxon>
        <taxon>Dalbergieae</taxon>
        <taxon>Pterocarpus clade</taxon>
        <taxon>Stylosanthes</taxon>
    </lineage>
</organism>
<feature type="region of interest" description="Disordered" evidence="1">
    <location>
        <begin position="1"/>
        <end position="29"/>
    </location>
</feature>
<name>A0ABU6TY99_9FABA</name>
<protein>
    <submittedName>
        <fullName evidence="2">Uncharacterized protein</fullName>
    </submittedName>
</protein>
<feature type="region of interest" description="Disordered" evidence="1">
    <location>
        <begin position="385"/>
        <end position="404"/>
    </location>
</feature>
<evidence type="ECO:0000313" key="3">
    <source>
        <dbReference type="Proteomes" id="UP001341840"/>
    </source>
</evidence>
<dbReference type="Proteomes" id="UP001341840">
    <property type="component" value="Unassembled WGS sequence"/>
</dbReference>
<feature type="compositionally biased region" description="Basic and acidic residues" evidence="1">
    <location>
        <begin position="385"/>
        <end position="396"/>
    </location>
</feature>
<reference evidence="2 3" key="1">
    <citation type="journal article" date="2023" name="Plants (Basel)">
        <title>Bridging the Gap: Combining Genomics and Transcriptomics Approaches to Understand Stylosanthes scabra, an Orphan Legume from the Brazilian Caatinga.</title>
        <authorList>
            <person name="Ferreira-Neto J.R.C."/>
            <person name="da Silva M.D."/>
            <person name="Binneck E."/>
            <person name="de Melo N.F."/>
            <person name="da Silva R.H."/>
            <person name="de Melo A.L.T.M."/>
            <person name="Pandolfi V."/>
            <person name="Bustamante F.O."/>
            <person name="Brasileiro-Vidal A.C."/>
            <person name="Benko-Iseppon A.M."/>
        </authorList>
    </citation>
    <scope>NUCLEOTIDE SEQUENCE [LARGE SCALE GENOMIC DNA]</scope>
    <source>
        <tissue evidence="2">Leaves</tissue>
    </source>
</reference>
<proteinExistence type="predicted"/>
<feature type="region of interest" description="Disordered" evidence="1">
    <location>
        <begin position="291"/>
        <end position="328"/>
    </location>
</feature>
<keyword evidence="3" id="KW-1185">Reference proteome</keyword>
<dbReference type="EMBL" id="JASCZI010093863">
    <property type="protein sequence ID" value="MED6153529.1"/>
    <property type="molecule type" value="Genomic_DNA"/>
</dbReference>
<feature type="compositionally biased region" description="Basic residues" evidence="1">
    <location>
        <begin position="1"/>
        <end position="10"/>
    </location>
</feature>
<evidence type="ECO:0000256" key="1">
    <source>
        <dbReference type="SAM" id="MobiDB-lite"/>
    </source>
</evidence>